<dbReference type="GO" id="GO:0032259">
    <property type="term" value="P:methylation"/>
    <property type="evidence" value="ECO:0007669"/>
    <property type="project" value="UniProtKB-KW"/>
</dbReference>
<dbReference type="Proteomes" id="UP001555826">
    <property type="component" value="Unassembled WGS sequence"/>
</dbReference>
<dbReference type="InterPro" id="IPR036291">
    <property type="entry name" value="NAD(P)-bd_dom_sf"/>
</dbReference>
<keyword evidence="4 13" id="KW-0808">Transferase</keyword>
<dbReference type="Gene3D" id="3.40.1010.10">
    <property type="entry name" value="Cobalt-precorrin-4 Transmethylase, Domain 1"/>
    <property type="match status" value="1"/>
</dbReference>
<accession>A0ABV3P5P6</accession>
<evidence type="ECO:0000259" key="12">
    <source>
        <dbReference type="Pfam" id="PF00590"/>
    </source>
</evidence>
<sequence length="419" mass="43014">MAPLYPLHLDVTGRRVLVAGGGPVAARRARDLVEAGADVLVVAPAVCEDLRDLLPLLTWEARDVDPADVADVWLVHTATGDPAADAAVAAAAEALHVWCVVAAEAAAGSAWTPVVVRRDVGGAPVTVSATAGGDPRRATGLREALSRWLDSGAAPLRRRRPGRGRVTLVGGGPGEVDLLTLRGRRRLAEADVVVVDRLAPTAVLVDLDPDVVVVDVGKTPDHHPVPQDEINRLLVEHAQAGRHVVRLKGGDPYLLGRGGEEVLACRAAGVDVEVVPGVTSAFAVPAAAGVPVTHRGLSRSVTVVSGHEDVDAAALASLDGTLVLLMGVTMLPRTADGLLAAGKAPDTPVAIVENGWRAGQRTTRGTLADIAVRAAQEGVRNPAVIVVGAVAALEGLADTTGEVTGEVTGTTTVAYRPHS</sequence>
<evidence type="ECO:0000256" key="4">
    <source>
        <dbReference type="ARBA" id="ARBA00022679"/>
    </source>
</evidence>
<dbReference type="SUPFAM" id="SSF51735">
    <property type="entry name" value="NAD(P)-binding Rossmann-fold domains"/>
    <property type="match status" value="1"/>
</dbReference>
<dbReference type="Gene3D" id="3.30.950.10">
    <property type="entry name" value="Methyltransferase, Cobalt-precorrin-4 Transmethylase, Domain 2"/>
    <property type="match status" value="1"/>
</dbReference>
<dbReference type="EC" id="2.1.1.107" evidence="13"/>
<dbReference type="NCBIfam" id="TIGR01469">
    <property type="entry name" value="cobA_cysG_Cterm"/>
    <property type="match status" value="1"/>
</dbReference>
<dbReference type="InterPro" id="IPR014777">
    <property type="entry name" value="4pyrrole_Mease_sub1"/>
</dbReference>
<evidence type="ECO:0000313" key="13">
    <source>
        <dbReference type="EMBL" id="MEW9264944.1"/>
    </source>
</evidence>
<keyword evidence="7" id="KW-0520">NAD</keyword>
<keyword evidence="3 13" id="KW-0489">Methyltransferase</keyword>
<dbReference type="InterPro" id="IPR012409">
    <property type="entry name" value="Sirohaem_synth"/>
</dbReference>
<keyword evidence="9" id="KW-0627">Porphyrin biosynthesis</keyword>
<dbReference type="InterPro" id="IPR006367">
    <property type="entry name" value="Sirohaem_synthase_N"/>
</dbReference>
<dbReference type="InterPro" id="IPR006366">
    <property type="entry name" value="CobA/CysG_C"/>
</dbReference>
<dbReference type="NCBIfam" id="NF004790">
    <property type="entry name" value="PRK06136.1"/>
    <property type="match status" value="1"/>
</dbReference>
<comment type="pathway">
    <text evidence="1">Porphyrin-containing compound metabolism; siroheme biosynthesis; sirohydrochlorin from precorrin-2: step 1/1.</text>
</comment>
<dbReference type="GO" id="GO:0004851">
    <property type="term" value="F:uroporphyrin-III C-methyltransferase activity"/>
    <property type="evidence" value="ECO:0007669"/>
    <property type="project" value="UniProtKB-EC"/>
</dbReference>
<comment type="caution">
    <text evidence="13">The sequence shown here is derived from an EMBL/GenBank/DDBJ whole genome shotgun (WGS) entry which is preliminary data.</text>
</comment>
<dbReference type="PANTHER" id="PTHR45790:SF3">
    <property type="entry name" value="S-ADENOSYL-L-METHIONINE-DEPENDENT UROPORPHYRINOGEN III METHYLTRANSFERASE, CHLOROPLASTIC"/>
    <property type="match status" value="1"/>
</dbReference>
<name>A0ABV3P5P6_9ACTN</name>
<evidence type="ECO:0000256" key="2">
    <source>
        <dbReference type="ARBA" id="ARBA00022573"/>
    </source>
</evidence>
<keyword evidence="2" id="KW-0169">Cobalamin biosynthesis</keyword>
<protein>
    <submittedName>
        <fullName evidence="13">Uroporphyrinogen-III C-methyltransferase</fullName>
        <ecNumber evidence="13">2.1.1.107</ecNumber>
    </submittedName>
</protein>
<comment type="catalytic activity">
    <reaction evidence="11">
        <text>precorrin-2 + NAD(+) = sirohydrochlorin + NADH + 2 H(+)</text>
        <dbReference type="Rhea" id="RHEA:15613"/>
        <dbReference type="ChEBI" id="CHEBI:15378"/>
        <dbReference type="ChEBI" id="CHEBI:57540"/>
        <dbReference type="ChEBI" id="CHEBI:57945"/>
        <dbReference type="ChEBI" id="CHEBI:58351"/>
        <dbReference type="ChEBI" id="CHEBI:58827"/>
        <dbReference type="EC" id="1.3.1.76"/>
    </reaction>
</comment>
<dbReference type="NCBIfam" id="TIGR01470">
    <property type="entry name" value="cysG_Nterm"/>
    <property type="match status" value="1"/>
</dbReference>
<dbReference type="InterPro" id="IPR000878">
    <property type="entry name" value="4pyrrol_Mease"/>
</dbReference>
<gene>
    <name evidence="13" type="primary">cobA</name>
    <name evidence="13" type="ORF">AB1207_09310</name>
</gene>
<evidence type="ECO:0000313" key="14">
    <source>
        <dbReference type="Proteomes" id="UP001555826"/>
    </source>
</evidence>
<dbReference type="PANTHER" id="PTHR45790">
    <property type="entry name" value="SIROHEME SYNTHASE-RELATED"/>
    <property type="match status" value="1"/>
</dbReference>
<feature type="domain" description="Tetrapyrrole methylase" evidence="12">
    <location>
        <begin position="165"/>
        <end position="370"/>
    </location>
</feature>
<dbReference type="InterPro" id="IPR014776">
    <property type="entry name" value="4pyrrole_Mease_sub2"/>
</dbReference>
<evidence type="ECO:0000256" key="5">
    <source>
        <dbReference type="ARBA" id="ARBA00022691"/>
    </source>
</evidence>
<dbReference type="Pfam" id="PF00590">
    <property type="entry name" value="TP_methylase"/>
    <property type="match status" value="1"/>
</dbReference>
<evidence type="ECO:0000256" key="6">
    <source>
        <dbReference type="ARBA" id="ARBA00023002"/>
    </source>
</evidence>
<keyword evidence="14" id="KW-1185">Reference proteome</keyword>
<reference evidence="13 14" key="1">
    <citation type="submission" date="2024-07" db="EMBL/GenBank/DDBJ databases">
        <authorList>
            <person name="Thanompreechachai J."/>
            <person name="Duangmal K."/>
        </authorList>
    </citation>
    <scope>NUCLEOTIDE SEQUENCE [LARGE SCALE GENOMIC DNA]</scope>
    <source>
        <strain evidence="13 14">KCTC 19886</strain>
    </source>
</reference>
<organism evidence="13 14">
    <name type="scientific">Kineococcus endophyticus</name>
    <dbReference type="NCBI Taxonomy" id="1181883"/>
    <lineage>
        <taxon>Bacteria</taxon>
        <taxon>Bacillati</taxon>
        <taxon>Actinomycetota</taxon>
        <taxon>Actinomycetes</taxon>
        <taxon>Kineosporiales</taxon>
        <taxon>Kineosporiaceae</taxon>
        <taxon>Kineococcus</taxon>
    </lineage>
</organism>
<evidence type="ECO:0000256" key="7">
    <source>
        <dbReference type="ARBA" id="ARBA00023027"/>
    </source>
</evidence>
<evidence type="ECO:0000256" key="3">
    <source>
        <dbReference type="ARBA" id="ARBA00022603"/>
    </source>
</evidence>
<dbReference type="SUPFAM" id="SSF53790">
    <property type="entry name" value="Tetrapyrrole methylase"/>
    <property type="match status" value="1"/>
</dbReference>
<evidence type="ECO:0000256" key="10">
    <source>
        <dbReference type="ARBA" id="ARBA00023268"/>
    </source>
</evidence>
<evidence type="ECO:0000256" key="1">
    <source>
        <dbReference type="ARBA" id="ARBA00005010"/>
    </source>
</evidence>
<evidence type="ECO:0000256" key="9">
    <source>
        <dbReference type="ARBA" id="ARBA00023244"/>
    </source>
</evidence>
<evidence type="ECO:0000256" key="11">
    <source>
        <dbReference type="ARBA" id="ARBA00047561"/>
    </source>
</evidence>
<keyword evidence="10" id="KW-0511">Multifunctional enzyme</keyword>
<dbReference type="Pfam" id="PF13241">
    <property type="entry name" value="NAD_binding_7"/>
    <property type="match status" value="1"/>
</dbReference>
<dbReference type="InterPro" id="IPR050161">
    <property type="entry name" value="Siro_Cobalamin_biosynth"/>
</dbReference>
<dbReference type="CDD" id="cd11642">
    <property type="entry name" value="SUMT"/>
    <property type="match status" value="1"/>
</dbReference>
<keyword evidence="5" id="KW-0949">S-adenosyl-L-methionine</keyword>
<dbReference type="Gene3D" id="3.40.50.720">
    <property type="entry name" value="NAD(P)-binding Rossmann-like Domain"/>
    <property type="match status" value="1"/>
</dbReference>
<dbReference type="RefSeq" id="WP_367637792.1">
    <property type="nucleotide sequence ID" value="NZ_JBFNQN010000005.1"/>
</dbReference>
<keyword evidence="6" id="KW-0560">Oxidoreductase</keyword>
<proteinExistence type="predicted"/>
<keyword evidence="8" id="KW-0456">Lyase</keyword>
<dbReference type="EMBL" id="JBFNQN010000005">
    <property type="protein sequence ID" value="MEW9264944.1"/>
    <property type="molecule type" value="Genomic_DNA"/>
</dbReference>
<evidence type="ECO:0000256" key="8">
    <source>
        <dbReference type="ARBA" id="ARBA00023239"/>
    </source>
</evidence>
<dbReference type="PIRSF" id="PIRSF036426">
    <property type="entry name" value="Sirohaem_synth"/>
    <property type="match status" value="1"/>
</dbReference>
<dbReference type="InterPro" id="IPR035996">
    <property type="entry name" value="4pyrrol_Methylase_sf"/>
</dbReference>